<name>A0AAW2QIJ3_SESRA</name>
<evidence type="ECO:0000313" key="2">
    <source>
        <dbReference type="EMBL" id="KAL0367575.1"/>
    </source>
</evidence>
<organism evidence="2">
    <name type="scientific">Sesamum radiatum</name>
    <name type="common">Black benniseed</name>
    <dbReference type="NCBI Taxonomy" id="300843"/>
    <lineage>
        <taxon>Eukaryota</taxon>
        <taxon>Viridiplantae</taxon>
        <taxon>Streptophyta</taxon>
        <taxon>Embryophyta</taxon>
        <taxon>Tracheophyta</taxon>
        <taxon>Spermatophyta</taxon>
        <taxon>Magnoliopsida</taxon>
        <taxon>eudicotyledons</taxon>
        <taxon>Gunneridae</taxon>
        <taxon>Pentapetalae</taxon>
        <taxon>asterids</taxon>
        <taxon>lamiids</taxon>
        <taxon>Lamiales</taxon>
        <taxon>Pedaliaceae</taxon>
        <taxon>Sesamum</taxon>
    </lineage>
</organism>
<gene>
    <name evidence="2" type="ORF">Sradi_3647600</name>
</gene>
<dbReference type="EMBL" id="JACGWJ010000015">
    <property type="protein sequence ID" value="KAL0367575.1"/>
    <property type="molecule type" value="Genomic_DNA"/>
</dbReference>
<protein>
    <submittedName>
        <fullName evidence="2">Uncharacterized protein</fullName>
    </submittedName>
</protein>
<proteinExistence type="predicted"/>
<comment type="caution">
    <text evidence="2">The sequence shown here is derived from an EMBL/GenBank/DDBJ whole genome shotgun (WGS) entry which is preliminary data.</text>
</comment>
<reference evidence="2" key="1">
    <citation type="submission" date="2020-06" db="EMBL/GenBank/DDBJ databases">
        <authorList>
            <person name="Li T."/>
            <person name="Hu X."/>
            <person name="Zhang T."/>
            <person name="Song X."/>
            <person name="Zhang H."/>
            <person name="Dai N."/>
            <person name="Sheng W."/>
            <person name="Hou X."/>
            <person name="Wei L."/>
        </authorList>
    </citation>
    <scope>NUCLEOTIDE SEQUENCE</scope>
    <source>
        <strain evidence="2">G02</strain>
        <tissue evidence="2">Leaf</tissue>
    </source>
</reference>
<sequence length="170" mass="18209">MELLCIANLPCRWVVISPQPPHHKPSTCSMFFAHVANHQALAAADSRLPTDHVRTPSGPSAPVRCPCAHSLPAYRGLPTIGLILCQPSANRPRPSRICAHPAGQADKSAHTLSASLPSPSAHCRPGGQVRPHAPNQPAEAVRTRAHCLPRASVPSVRIRPHASATIRHPW</sequence>
<evidence type="ECO:0000256" key="1">
    <source>
        <dbReference type="SAM" id="MobiDB-lite"/>
    </source>
</evidence>
<feature type="region of interest" description="Disordered" evidence="1">
    <location>
        <begin position="108"/>
        <end position="139"/>
    </location>
</feature>
<dbReference type="AlphaFoldDB" id="A0AAW2QIJ3"/>
<accession>A0AAW2QIJ3</accession>
<reference evidence="2" key="2">
    <citation type="journal article" date="2024" name="Plant">
        <title>Genomic evolution and insights into agronomic trait innovations of Sesamum species.</title>
        <authorList>
            <person name="Miao H."/>
            <person name="Wang L."/>
            <person name="Qu L."/>
            <person name="Liu H."/>
            <person name="Sun Y."/>
            <person name="Le M."/>
            <person name="Wang Q."/>
            <person name="Wei S."/>
            <person name="Zheng Y."/>
            <person name="Lin W."/>
            <person name="Duan Y."/>
            <person name="Cao H."/>
            <person name="Xiong S."/>
            <person name="Wang X."/>
            <person name="Wei L."/>
            <person name="Li C."/>
            <person name="Ma Q."/>
            <person name="Ju M."/>
            <person name="Zhao R."/>
            <person name="Li G."/>
            <person name="Mu C."/>
            <person name="Tian Q."/>
            <person name="Mei H."/>
            <person name="Zhang T."/>
            <person name="Gao T."/>
            <person name="Zhang H."/>
        </authorList>
    </citation>
    <scope>NUCLEOTIDE SEQUENCE</scope>
    <source>
        <strain evidence="2">G02</strain>
    </source>
</reference>